<feature type="binding site" evidence="12">
    <location>
        <position position="146"/>
    </location>
    <ligand>
        <name>Mg(2+)</name>
        <dbReference type="ChEBI" id="CHEBI:18420"/>
        <label>1</label>
    </ligand>
</feature>
<keyword evidence="15" id="KW-1185">Reference proteome</keyword>
<evidence type="ECO:0000256" key="10">
    <source>
        <dbReference type="ARBA" id="ARBA00043193"/>
    </source>
</evidence>
<comment type="similarity">
    <text evidence="1">Belongs to the ADP-ribosylglycohydrolase family.</text>
</comment>
<protein>
    <recommendedName>
        <fullName evidence="4">ADP-ribosylhydrolase ARH3</fullName>
        <ecNumber evidence="2">3.2.1.143</ecNumber>
    </recommendedName>
    <alternativeName>
        <fullName evidence="5">ADP-ribose glycohydrolase ARH3</fullName>
    </alternativeName>
    <alternativeName>
        <fullName evidence="6">ADP-ribosylhydrolase 3</fullName>
    </alternativeName>
    <alternativeName>
        <fullName evidence="9">O-acetyl-ADP-ribose deacetylase ARH3</fullName>
    </alternativeName>
    <alternativeName>
        <fullName evidence="10">Poly(ADP-ribose) glycohydrolase ARH3</fullName>
    </alternativeName>
    <alternativeName>
        <fullName evidence="8">[Protein ADP-ribosylarginine] hydrolase-like protein 2</fullName>
    </alternativeName>
    <alternativeName>
        <fullName evidence="7">[Protein ADP-ribosylserine] hydrolase</fullName>
    </alternativeName>
</protein>
<feature type="binding site" evidence="12">
    <location>
        <position position="145"/>
    </location>
    <ligand>
        <name>Mg(2+)</name>
        <dbReference type="ChEBI" id="CHEBI:18420"/>
        <label>1</label>
    </ligand>
</feature>
<keyword evidence="12" id="KW-0460">Magnesium</keyword>
<reference evidence="14 15" key="1">
    <citation type="journal article" date="2013" name="Genome Biol.">
        <title>Genome of Acanthamoeba castellanii highlights extensive lateral gene transfer and early evolution of tyrosine kinase signaling.</title>
        <authorList>
            <person name="Clarke M."/>
            <person name="Lohan A.J."/>
            <person name="Liu B."/>
            <person name="Lagkouvardos I."/>
            <person name="Roy S."/>
            <person name="Zafar N."/>
            <person name="Bertelli C."/>
            <person name="Schilde C."/>
            <person name="Kianianmomeni A."/>
            <person name="Burglin T.R."/>
            <person name="Frech C."/>
            <person name="Turcotte B."/>
            <person name="Kopec K.O."/>
            <person name="Synnott J.M."/>
            <person name="Choo C."/>
            <person name="Paponov I."/>
            <person name="Finkler A."/>
            <person name="Soon Heng Tan C."/>
            <person name="Hutchins A.P."/>
            <person name="Weinmeier T."/>
            <person name="Rattei T."/>
            <person name="Chu J.S."/>
            <person name="Gimenez G."/>
            <person name="Irimia M."/>
            <person name="Rigden D.J."/>
            <person name="Fitzpatrick D.A."/>
            <person name="Lorenzo-Morales J."/>
            <person name="Bateman A."/>
            <person name="Chiu C.H."/>
            <person name="Tang P."/>
            <person name="Hegemann P."/>
            <person name="Fromm H."/>
            <person name="Raoult D."/>
            <person name="Greub G."/>
            <person name="Miranda-Saavedra D."/>
            <person name="Chen N."/>
            <person name="Nash P."/>
            <person name="Ginger M.L."/>
            <person name="Horn M."/>
            <person name="Schaap P."/>
            <person name="Caler L."/>
            <person name="Loftus B."/>
        </authorList>
    </citation>
    <scope>NUCLEOTIDE SEQUENCE [LARGE SCALE GENOMIC DNA]</scope>
    <source>
        <strain evidence="14 15">Neff</strain>
    </source>
</reference>
<dbReference type="GO" id="GO:0004649">
    <property type="term" value="F:poly(ADP-ribose) glycohydrolase activity"/>
    <property type="evidence" value="ECO:0007669"/>
    <property type="project" value="UniProtKB-EC"/>
</dbReference>
<accession>L8HD40</accession>
<evidence type="ECO:0000256" key="3">
    <source>
        <dbReference type="ARBA" id="ARBA00022801"/>
    </source>
</evidence>
<keyword evidence="3 14" id="KW-0378">Hydrolase</keyword>
<evidence type="ECO:0000256" key="2">
    <source>
        <dbReference type="ARBA" id="ARBA00012255"/>
    </source>
</evidence>
<dbReference type="EC" id="3.2.1.143" evidence="2"/>
<feature type="binding site" evidence="12">
    <location>
        <position position="371"/>
    </location>
    <ligand>
        <name>Mg(2+)</name>
        <dbReference type="ChEBI" id="CHEBI:18420"/>
        <label>1</label>
    </ligand>
</feature>
<dbReference type="Gene3D" id="1.10.4080.10">
    <property type="entry name" value="ADP-ribosylation/Crystallin J1"/>
    <property type="match status" value="1"/>
</dbReference>
<dbReference type="PANTHER" id="PTHR16222:SF24">
    <property type="entry name" value="ADP-RIBOSYLHYDROLASE ARH3"/>
    <property type="match status" value="1"/>
</dbReference>
<dbReference type="Pfam" id="PF03747">
    <property type="entry name" value="ADP_ribosyl_GH"/>
    <property type="match status" value="1"/>
</dbReference>
<evidence type="ECO:0000313" key="15">
    <source>
        <dbReference type="Proteomes" id="UP000011083"/>
    </source>
</evidence>
<feature type="binding site" evidence="12">
    <location>
        <position position="147"/>
    </location>
    <ligand>
        <name>Mg(2+)</name>
        <dbReference type="ChEBI" id="CHEBI:18420"/>
        <label>1</label>
    </ligand>
</feature>
<dbReference type="GO" id="GO:0046872">
    <property type="term" value="F:metal ion binding"/>
    <property type="evidence" value="ECO:0007669"/>
    <property type="project" value="UniProtKB-KW"/>
</dbReference>
<evidence type="ECO:0000256" key="13">
    <source>
        <dbReference type="SAM" id="Phobius"/>
    </source>
</evidence>
<dbReference type="AlphaFoldDB" id="L8HD40"/>
<evidence type="ECO:0000256" key="8">
    <source>
        <dbReference type="ARBA" id="ARBA00042850"/>
    </source>
</evidence>
<dbReference type="InterPro" id="IPR005502">
    <property type="entry name" value="Ribosyl_crysJ1"/>
</dbReference>
<proteinExistence type="inferred from homology"/>
<feature type="transmembrane region" description="Helical" evidence="13">
    <location>
        <begin position="12"/>
        <end position="36"/>
    </location>
</feature>
<evidence type="ECO:0000256" key="7">
    <source>
        <dbReference type="ARBA" id="ARBA00042722"/>
    </source>
</evidence>
<comment type="catalytic activity">
    <reaction evidence="11">
        <text>alpha-NAD(+) + H2O = ADP-D-ribose + nicotinamide + H(+)</text>
        <dbReference type="Rhea" id="RHEA:68792"/>
        <dbReference type="ChEBI" id="CHEBI:15377"/>
        <dbReference type="ChEBI" id="CHEBI:15378"/>
        <dbReference type="ChEBI" id="CHEBI:17154"/>
        <dbReference type="ChEBI" id="CHEBI:57967"/>
        <dbReference type="ChEBI" id="CHEBI:77017"/>
    </reaction>
</comment>
<dbReference type="InterPro" id="IPR036705">
    <property type="entry name" value="Ribosyl_crysJ1_sf"/>
</dbReference>
<dbReference type="SUPFAM" id="SSF101478">
    <property type="entry name" value="ADP-ribosylglycohydrolase"/>
    <property type="match status" value="1"/>
</dbReference>
<feature type="binding site" evidence="12">
    <location>
        <position position="373"/>
    </location>
    <ligand>
        <name>Mg(2+)</name>
        <dbReference type="ChEBI" id="CHEBI:18420"/>
        <label>1</label>
    </ligand>
</feature>
<evidence type="ECO:0000256" key="4">
    <source>
        <dbReference type="ARBA" id="ARBA00041057"/>
    </source>
</evidence>
<dbReference type="PANTHER" id="PTHR16222">
    <property type="entry name" value="ADP-RIBOSYLGLYCOHYDROLASE"/>
    <property type="match status" value="1"/>
</dbReference>
<evidence type="ECO:0000256" key="5">
    <source>
        <dbReference type="ARBA" id="ARBA00042398"/>
    </source>
</evidence>
<keyword evidence="12" id="KW-0479">Metal-binding</keyword>
<evidence type="ECO:0000256" key="9">
    <source>
        <dbReference type="ARBA" id="ARBA00043187"/>
    </source>
</evidence>
<feature type="binding site" evidence="12">
    <location>
        <position position="374"/>
    </location>
    <ligand>
        <name>Mg(2+)</name>
        <dbReference type="ChEBI" id="CHEBI:18420"/>
        <label>1</label>
    </ligand>
</feature>
<gene>
    <name evidence="14" type="ORF">ACA1_252610</name>
</gene>
<keyword evidence="13" id="KW-1133">Transmembrane helix</keyword>
<organism evidence="14 15">
    <name type="scientific">Acanthamoeba castellanii (strain ATCC 30010 / Neff)</name>
    <dbReference type="NCBI Taxonomy" id="1257118"/>
    <lineage>
        <taxon>Eukaryota</taxon>
        <taxon>Amoebozoa</taxon>
        <taxon>Discosea</taxon>
        <taxon>Longamoebia</taxon>
        <taxon>Centramoebida</taxon>
        <taxon>Acanthamoebidae</taxon>
        <taxon>Acanthamoeba</taxon>
    </lineage>
</organism>
<dbReference type="InterPro" id="IPR050792">
    <property type="entry name" value="ADP-ribosylglycohydrolase"/>
</dbReference>
<keyword evidence="13" id="KW-0812">Transmembrane</keyword>
<dbReference type="OrthoDB" id="417550at2759"/>
<dbReference type="KEGG" id="acan:ACA1_252610"/>
<evidence type="ECO:0000256" key="6">
    <source>
        <dbReference type="ARBA" id="ARBA00042471"/>
    </source>
</evidence>
<evidence type="ECO:0000313" key="14">
    <source>
        <dbReference type="EMBL" id="ELR22316.1"/>
    </source>
</evidence>
<sequence>MSKAEAPSTLAWTRAAVVVGGVALVVTAAAAGYYVLHRRHRRRFFSEGGPTHAQSVVVDIGTMDPVLDADHHHHHLTSPTSAPATVDLSHVRWEDMLLGLAIGDSFGAGVEFKSREWIQAHVDFTRYVNAREGAWAEGFADGKYTDDTEMTLGLMKALIETGDLRSVDEDVLLAYWFNEYETGIKLNGFGRQGHGSILKFFTGEKTIEEVRGFQVGETTPATRRPCARSLSADMERISLANADSTHPHPKARAASLLVARAVRHLLVEGHPHENIISACAAGIERLDQETSEYLARVDQLPDYHLDEVQRDFLPVQEVLCGPQPLTSPFTGAQFYGLNSDSMRTAGCVLYLLKWHRDTFESLKESIRMGGDVDSLAAIVVGILGGKYGLGELPEWLFEPLEDKAYLHETARRFQHFVERLTAGDSS</sequence>
<evidence type="ECO:0000256" key="12">
    <source>
        <dbReference type="PIRSR" id="PIRSR605502-1"/>
    </source>
</evidence>
<dbReference type="Proteomes" id="UP000011083">
    <property type="component" value="Unassembled WGS sequence"/>
</dbReference>
<dbReference type="RefSeq" id="XP_004367572.1">
    <property type="nucleotide sequence ID" value="XM_004367515.1"/>
</dbReference>
<dbReference type="GeneID" id="14923248"/>
<keyword evidence="13" id="KW-0472">Membrane</keyword>
<evidence type="ECO:0000256" key="1">
    <source>
        <dbReference type="ARBA" id="ARBA00010702"/>
    </source>
</evidence>
<dbReference type="VEuPathDB" id="AmoebaDB:ACA1_252610"/>
<evidence type="ECO:0000256" key="11">
    <source>
        <dbReference type="ARBA" id="ARBA00049015"/>
    </source>
</evidence>
<dbReference type="EMBL" id="KB007885">
    <property type="protein sequence ID" value="ELR22316.1"/>
    <property type="molecule type" value="Genomic_DNA"/>
</dbReference>
<name>L8HD40_ACACF</name>
<comment type="cofactor">
    <cofactor evidence="12">
        <name>Mg(2+)</name>
        <dbReference type="ChEBI" id="CHEBI:18420"/>
    </cofactor>
    <text evidence="12">Binds 2 magnesium ions per subunit.</text>
</comment>
<dbReference type="OMA" id="PHENIIS"/>